<keyword evidence="1 3" id="KW-0732">Signal</keyword>
<reference evidence="5 6" key="1">
    <citation type="submission" date="2018-12" db="EMBL/GenBank/DDBJ databases">
        <title>Hymenobacter gummosus sp. nov., isolated from a spring.</title>
        <authorList>
            <person name="Nie L."/>
        </authorList>
    </citation>
    <scope>NUCLEOTIDE SEQUENCE [LARGE SCALE GENOMIC DNA]</scope>
    <source>
        <strain evidence="5 6">KCTC 52166</strain>
    </source>
</reference>
<accession>A0A431U609</accession>
<evidence type="ECO:0000313" key="5">
    <source>
        <dbReference type="EMBL" id="RTQ52109.1"/>
    </source>
</evidence>
<dbReference type="InterPro" id="IPR006558">
    <property type="entry name" value="LamG-like"/>
</dbReference>
<dbReference type="SMART" id="SM00560">
    <property type="entry name" value="LamGL"/>
    <property type="match status" value="1"/>
</dbReference>
<feature type="signal peptide" evidence="3">
    <location>
        <begin position="1"/>
        <end position="21"/>
    </location>
</feature>
<dbReference type="OrthoDB" id="1493708at2"/>
<dbReference type="Gene3D" id="2.60.120.200">
    <property type="match status" value="1"/>
</dbReference>
<comment type="caution">
    <text evidence="5">The sequence shown here is derived from an EMBL/GenBank/DDBJ whole genome shotgun (WGS) entry which is preliminary data.</text>
</comment>
<dbReference type="EMBL" id="RXOF01000002">
    <property type="protein sequence ID" value="RTQ52109.1"/>
    <property type="molecule type" value="Genomic_DNA"/>
</dbReference>
<feature type="domain" description="LamG-like jellyroll fold" evidence="4">
    <location>
        <begin position="311"/>
        <end position="445"/>
    </location>
</feature>
<dbReference type="Pfam" id="PF18962">
    <property type="entry name" value="Por_Secre_tail"/>
    <property type="match status" value="1"/>
</dbReference>
<gene>
    <name evidence="5" type="ORF">EJV47_03520</name>
</gene>
<feature type="chain" id="PRO_5019349803" evidence="3">
    <location>
        <begin position="22"/>
        <end position="1173"/>
    </location>
</feature>
<dbReference type="InterPro" id="IPR013320">
    <property type="entry name" value="ConA-like_dom_sf"/>
</dbReference>
<name>A0A431U609_9BACT</name>
<evidence type="ECO:0000256" key="2">
    <source>
        <dbReference type="ARBA" id="ARBA00023157"/>
    </source>
</evidence>
<sequence>MTKSILLLGLLSSWGAYSAQAQCPAPTVSSFGAASVCNGQVSLITSLGANPVRYASSVLRFSTEYSSSWAASMATGTPNVYPQHGDISGSWASSAADGTREYLVLRFPNPAPAKRILIWETYNPGAIDTVFVRNPNTNAWVPVYTATAASAGSNSRILNINFPQTSFAVQDVRLAINSAAVPGWNEIDAVALSDESASYQWARNGVDLPASTTGANGPGLSNITTTGAYSVRLTDNASCTATSAPFNVMADTAPSVTISPAGSTTICQGGSVTLTATGTNSTASVAGRGLRFDGADDMATIPASSSLNLTSALTVEAWINPVGTGNSVQNVVSKSSNTQNTGYIFPRSNDNFNTLVLYLHISGSWRTFTVPYAGLRNAWHHTAATYDGSRVKIFIDGAKVLDEPQTGTVTINTNPLTLGQQPGFTEYYNGQADEIRLWNVARTEAQIQADYNKTVLGTQPGLVAYYRLDEGSGTAFVDQTANGNNGTLAAASATPAWINNPASIRQGIAYTWTPTTNIISSTDNSILVNPPSTQQYRVRATNVNSGCYDEAVVTVNVGGQFSWSGSVSNDWNNTANWACGVVPTFGDNITIPAGMPRYPVISAPAAVRNITIESGGQLTLSGGTFSVHGQFLNSGSFNQTGGTIAMLGATLDDIGGNANTEFGNLTIGTSGARLLAPVQVRGLLTLAGNLNTNNQMLTLVSNSSGTASVYNNPGVVQGPVTVQRWISPALNPGTGYRHLTAPVSGSTVADLAASNFTPVVNPAYNATANPGSVVPFPTVFAYNELRLQPGLSNTFDTGWESPAALTDALTPGRGYTVNLTPQTVDFVGTLTNGAVNIALSRGAAAPGWNLIGNPFPSPLDWDLVSIPSGMNGAAYVYRSTGPYAGGYVSYVNGVGGSHLIPMGQAFFVRAASGTPTLALNNTHRVTTLENPALNRTQETRPLLALSLRAAGSVTEDVLYVYQQAGATAGFDGQFDALKVQLNGGLQPSLYQQAGPDALSIQGLPTGPQPVALPLTVHAPQAGSFTFEPQQLVNFAATAGLYLEDRLTGTWHDLRLGSYTAQLSQGSTAARFVLHLNAARVTAAQSARLTGTELTVYPNPAQGRTVTVAAAGLTAGQAELHLLNNLGQLVRREALSLNGRLLEQPLSVAGLPAGVYTMQLRTAAGTLTRKLVLN</sequence>
<dbReference type="GO" id="GO:0005975">
    <property type="term" value="P:carbohydrate metabolic process"/>
    <property type="evidence" value="ECO:0007669"/>
    <property type="project" value="UniProtKB-ARBA"/>
</dbReference>
<dbReference type="Proteomes" id="UP000282184">
    <property type="component" value="Unassembled WGS sequence"/>
</dbReference>
<dbReference type="AlphaFoldDB" id="A0A431U609"/>
<evidence type="ECO:0000313" key="6">
    <source>
        <dbReference type="Proteomes" id="UP000282184"/>
    </source>
</evidence>
<dbReference type="Pfam" id="PF13385">
    <property type="entry name" value="Laminin_G_3"/>
    <property type="match status" value="1"/>
</dbReference>
<evidence type="ECO:0000259" key="4">
    <source>
        <dbReference type="SMART" id="SM00560"/>
    </source>
</evidence>
<evidence type="ECO:0000256" key="3">
    <source>
        <dbReference type="SAM" id="SignalP"/>
    </source>
</evidence>
<dbReference type="SUPFAM" id="SSF49899">
    <property type="entry name" value="Concanavalin A-like lectins/glucanases"/>
    <property type="match status" value="1"/>
</dbReference>
<protein>
    <submittedName>
        <fullName evidence="5">T9SS type A sorting domain-containing protein</fullName>
    </submittedName>
</protein>
<proteinExistence type="predicted"/>
<dbReference type="GO" id="GO:0004553">
    <property type="term" value="F:hydrolase activity, hydrolyzing O-glycosyl compounds"/>
    <property type="evidence" value="ECO:0007669"/>
    <property type="project" value="UniProtKB-ARBA"/>
</dbReference>
<dbReference type="InterPro" id="IPR026444">
    <property type="entry name" value="Secre_tail"/>
</dbReference>
<organism evidence="5 6">
    <name type="scientific">Hymenobacter gummosus</name>
    <dbReference type="NCBI Taxonomy" id="1776032"/>
    <lineage>
        <taxon>Bacteria</taxon>
        <taxon>Pseudomonadati</taxon>
        <taxon>Bacteroidota</taxon>
        <taxon>Cytophagia</taxon>
        <taxon>Cytophagales</taxon>
        <taxon>Hymenobacteraceae</taxon>
        <taxon>Hymenobacter</taxon>
    </lineage>
</organism>
<dbReference type="NCBIfam" id="TIGR04183">
    <property type="entry name" value="Por_Secre_tail"/>
    <property type="match status" value="1"/>
</dbReference>
<evidence type="ECO:0000256" key="1">
    <source>
        <dbReference type="ARBA" id="ARBA00022729"/>
    </source>
</evidence>
<keyword evidence="6" id="KW-1185">Reference proteome</keyword>
<keyword evidence="2" id="KW-1015">Disulfide bond</keyword>
<dbReference type="RefSeq" id="WP_126691766.1">
    <property type="nucleotide sequence ID" value="NZ_RXOF01000002.1"/>
</dbReference>